<dbReference type="GO" id="GO:0007186">
    <property type="term" value="P:G protein-coupled receptor signaling pathway"/>
    <property type="evidence" value="ECO:0007669"/>
    <property type="project" value="TreeGrafter"/>
</dbReference>
<dbReference type="Pfam" id="PF00388">
    <property type="entry name" value="PI-PLC-X"/>
    <property type="match status" value="1"/>
</dbReference>
<dbReference type="Pfam" id="PF08703">
    <property type="entry name" value="PLC-beta_C"/>
    <property type="match status" value="1"/>
</dbReference>
<feature type="region of interest" description="Disordered" evidence="11">
    <location>
        <begin position="968"/>
        <end position="1074"/>
    </location>
</feature>
<evidence type="ECO:0000313" key="14">
    <source>
        <dbReference type="Ensembl" id="ENSOTSP00005115761.1"/>
    </source>
</evidence>
<feature type="compositionally biased region" description="Low complexity" evidence="11">
    <location>
        <begin position="1029"/>
        <end position="1038"/>
    </location>
</feature>
<dbReference type="PANTHER" id="PTHR10336">
    <property type="entry name" value="PHOSPHOINOSITIDE-SPECIFIC PHOSPHOLIPASE C FAMILY PROTEIN"/>
    <property type="match status" value="1"/>
</dbReference>
<feature type="compositionally biased region" description="Polar residues" evidence="11">
    <location>
        <begin position="484"/>
        <end position="503"/>
    </location>
</feature>
<dbReference type="GO" id="GO:0046488">
    <property type="term" value="P:phosphatidylinositol metabolic process"/>
    <property type="evidence" value="ECO:0007669"/>
    <property type="project" value="TreeGrafter"/>
</dbReference>
<dbReference type="InterPro" id="IPR001711">
    <property type="entry name" value="PLipase_C_Pinositol-sp_Y"/>
</dbReference>
<organism evidence="14 15">
    <name type="scientific">Oncorhynchus tshawytscha</name>
    <name type="common">Chinook salmon</name>
    <name type="synonym">Salmo tshawytscha</name>
    <dbReference type="NCBI Taxonomy" id="74940"/>
    <lineage>
        <taxon>Eukaryota</taxon>
        <taxon>Metazoa</taxon>
        <taxon>Chordata</taxon>
        <taxon>Craniata</taxon>
        <taxon>Vertebrata</taxon>
        <taxon>Euteleostomi</taxon>
        <taxon>Actinopterygii</taxon>
        <taxon>Neopterygii</taxon>
        <taxon>Teleostei</taxon>
        <taxon>Protacanthopterygii</taxon>
        <taxon>Salmoniformes</taxon>
        <taxon>Salmonidae</taxon>
        <taxon>Salmoninae</taxon>
        <taxon>Oncorhynchus</taxon>
    </lineage>
</organism>
<dbReference type="GO" id="GO:0051209">
    <property type="term" value="P:release of sequestered calcium ion into cytosol"/>
    <property type="evidence" value="ECO:0007669"/>
    <property type="project" value="TreeGrafter"/>
</dbReference>
<dbReference type="FunFam" id="2.60.40.150:FF:000105">
    <property type="entry name" value="1-phosphatidylinositol 4,5-bisphosphate phosphodiesterase"/>
    <property type="match status" value="1"/>
</dbReference>
<evidence type="ECO:0000256" key="8">
    <source>
        <dbReference type="ARBA" id="ARBA00023674"/>
    </source>
</evidence>
<evidence type="ECO:0000256" key="7">
    <source>
        <dbReference type="ARBA" id="ARBA00023224"/>
    </source>
</evidence>
<protein>
    <recommendedName>
        <fullName evidence="10">1-phosphatidylinositol 4,5-bisphosphate phosphodiesterase</fullName>
        <ecNumber evidence="10">3.1.4.11</ecNumber>
    </recommendedName>
</protein>
<dbReference type="CDD" id="cd00275">
    <property type="entry name" value="C2_PLC_like"/>
    <property type="match status" value="1"/>
</dbReference>
<evidence type="ECO:0000256" key="1">
    <source>
        <dbReference type="ARBA" id="ARBA00001913"/>
    </source>
</evidence>
<dbReference type="InterPro" id="IPR037862">
    <property type="entry name" value="PLC-beta_PH"/>
</dbReference>
<dbReference type="InterPro" id="IPR014815">
    <property type="entry name" value="PLC-beta_C"/>
</dbReference>
<feature type="region of interest" description="Disordered" evidence="11">
    <location>
        <begin position="524"/>
        <end position="554"/>
    </location>
</feature>
<comment type="catalytic activity">
    <reaction evidence="8">
        <text>a 1,2-diacyl-sn-glycero-3-phospho-(1D-myo-inositol-4,5-bisphosphate) + H2O = 1D-myo-inositol 1,4,5-trisphosphate + a 1,2-diacyl-sn-glycerol + H(+)</text>
        <dbReference type="Rhea" id="RHEA:33179"/>
        <dbReference type="ChEBI" id="CHEBI:15377"/>
        <dbReference type="ChEBI" id="CHEBI:15378"/>
        <dbReference type="ChEBI" id="CHEBI:17815"/>
        <dbReference type="ChEBI" id="CHEBI:58456"/>
        <dbReference type="ChEBI" id="CHEBI:203600"/>
        <dbReference type="EC" id="3.1.4.11"/>
    </reaction>
    <physiologicalReaction direction="left-to-right" evidence="8">
        <dbReference type="Rhea" id="RHEA:33180"/>
    </physiologicalReaction>
</comment>
<dbReference type="InterPro" id="IPR053945">
    <property type="entry name" value="PLCB1-4-like_EFh"/>
</dbReference>
<evidence type="ECO:0000256" key="2">
    <source>
        <dbReference type="ARBA" id="ARBA00004496"/>
    </source>
</evidence>
<dbReference type="PANTHER" id="PTHR10336:SF10">
    <property type="entry name" value="1-PHOSPHATIDYLINOSITOL 4,5-BISPHOSPHATE PHOSPHODIESTERASE BETA-2"/>
    <property type="match status" value="1"/>
</dbReference>
<feature type="region of interest" description="Disordered" evidence="11">
    <location>
        <begin position="1175"/>
        <end position="1224"/>
    </location>
</feature>
<dbReference type="InterPro" id="IPR016280">
    <property type="entry name" value="PLC-beta"/>
</dbReference>
<feature type="domain" description="C2" evidence="12">
    <location>
        <begin position="680"/>
        <end position="807"/>
    </location>
</feature>
<dbReference type="PIRSF" id="PIRSF000956">
    <property type="entry name" value="PLC-beta"/>
    <property type="match status" value="1"/>
</dbReference>
<dbReference type="SMART" id="SM00149">
    <property type="entry name" value="PLCYc"/>
    <property type="match status" value="1"/>
</dbReference>
<comment type="catalytic activity">
    <reaction evidence="9">
        <text>a 1,2-diacyl-sn-glycero-3-phospho-(1D-myo-inositol) + H2O = 1D-myo-inositol 1-phosphate + a 1,2-diacyl-sn-glycerol + H(+)</text>
        <dbReference type="Rhea" id="RHEA:43484"/>
        <dbReference type="ChEBI" id="CHEBI:15377"/>
        <dbReference type="ChEBI" id="CHEBI:15378"/>
        <dbReference type="ChEBI" id="CHEBI:17815"/>
        <dbReference type="ChEBI" id="CHEBI:57880"/>
        <dbReference type="ChEBI" id="CHEBI:58433"/>
    </reaction>
    <physiologicalReaction direction="left-to-right" evidence="9">
        <dbReference type="Rhea" id="RHEA:43485"/>
    </physiologicalReaction>
</comment>
<keyword evidence="5 10" id="KW-0378">Hydrolase</keyword>
<feature type="region of interest" description="Disordered" evidence="11">
    <location>
        <begin position="1099"/>
        <end position="1120"/>
    </location>
</feature>
<accession>A0AAZ3PGK9</accession>
<keyword evidence="4" id="KW-0597">Phosphoprotein</keyword>
<dbReference type="FunFam" id="1.10.238.10:FF:000005">
    <property type="entry name" value="Phosphoinositide phospholipase C"/>
    <property type="match status" value="1"/>
</dbReference>
<dbReference type="Pfam" id="PF00168">
    <property type="entry name" value="C2"/>
    <property type="match status" value="1"/>
</dbReference>
<feature type="domain" description="PI-PLC Y-box" evidence="13">
    <location>
        <begin position="564"/>
        <end position="680"/>
    </location>
</feature>
<proteinExistence type="predicted"/>
<evidence type="ECO:0000259" key="13">
    <source>
        <dbReference type="PROSITE" id="PS50008"/>
    </source>
</evidence>
<sequence>MDKRRYTLEPPEVKLYLVKGDRFTKWSEESTKTVPVTMKMDPKGYYLYWTNQSKETEFLDVANIRDTRSGKYAKLPKHPKVRNVFNLDFPNSDHLVKTLTVVTGPDMVNLTYHNFFAYKEKVTQNWAADILSIAYNPSRNNACRQVFMEKMYVRISLQTNKDGKIPVKNIYKMFPADKKRVEGALASAHLPKGKGDTMKPDIFTEAAFKLFLMSLCPRPEIYEIFTSYSAKAKPYMTKESLAKFVNEKQRDSRLNEELFPRFRPDQVKALIEKYEPCSSNSNRGQISPEGLLFYLMGPETSVVILDKLAKCQDMSQPLPHYLIKSSHNTYLTAGQFSGVSSPEMYRQCLLAGCRCLELDCWKGKPPDEEPIITHGFTMTTEILFKDVIEAIAESAFKTSQYPVILSFENHVDSVKQQEKMANYCKTIFGDMLLMDPLDKYPMKPGLQIPSPAELMGKILIKNKKGSHGKPSQACPKKTEESEQPIVTASAGQEPNQTGPTNPEDQCVTEGEMTMTGEEVTLTGEEVTMTDDHEEQQEDEDQDEEKMKNSDEGTAGQEVTAYEEMSAIVNYIQPTKFISFDNSRKKNKSYLISSFVETKGESMISKTAVEFVEYNKRQMSRIYPKGTRMDSSNYSPQPFWNAGCQMVALNYQTMDFPMQHNMSLFEFNGRTGYLLKHDLLRRSDKKFDPYCERIDTIVANTLTIKIYSGQFLSDKSVKTGVEVEIIGLPGDPKKKYRTRWSTTPNAINPVWNEEPFVFEKILLPDMASLRVVVHEEGGKFLGHRIIPIEALQSGFQHICLRSESNMPLTLPALFVYIEVKDYIPAAFADFTDALFNPTKNSEKTTKTTESSADYISPYEMPLVNVIPTVGEKATYTKREPETKAPSPVEEADTTTGTQDTPPTPEEAPPEPEPNMDSPSPANTISVEAEPIPIIQPSVVGPIQSVEHVTEPEALPNTPDVDPEAAIATELTPDPKVDSTTCTDPNSNVDPTPNVDSTLDVNSNVVPTPDPDVESTPVADPAIAPVPPSEPSSSDPAPEDSTPPDDNEEPSTVPCEELLQHKSFLKVTKRQEKDMKELEKKFQKKGEELIQKYSDTFKALKKKNSMKKKEVGGETAEPGPRVERVMEQKERLQVELKALWVEQCDQLKKRKEQHATERLAKLLEMATERHISELNTLASESKEARKKGMSKRSGSDKARLKRAMSVDLAEESAKTDTVSTDSSPQQDALVKRQTATLDEIKGMANQLNQEALAEYEKKIRSLPVDLREAVNVCVGAHFPEQIDQAGEKQQDGVCFYGNVFLG</sequence>
<gene>
    <name evidence="14" type="primary">PLCB2</name>
</gene>
<dbReference type="GeneTree" id="ENSGT00940000159326"/>
<dbReference type="InterPro" id="IPR001192">
    <property type="entry name" value="PI-PLC_fam"/>
</dbReference>
<evidence type="ECO:0000256" key="6">
    <source>
        <dbReference type="ARBA" id="ARBA00022837"/>
    </source>
</evidence>
<dbReference type="GO" id="GO:0004435">
    <property type="term" value="F:phosphatidylinositol-4,5-bisphosphate phospholipase C activity"/>
    <property type="evidence" value="ECO:0007669"/>
    <property type="project" value="InterPro"/>
</dbReference>
<dbReference type="PROSITE" id="PS50004">
    <property type="entry name" value="C2"/>
    <property type="match status" value="1"/>
</dbReference>
<dbReference type="CDD" id="cd13361">
    <property type="entry name" value="PH_PLC_beta"/>
    <property type="match status" value="1"/>
</dbReference>
<dbReference type="InterPro" id="IPR000909">
    <property type="entry name" value="PLipase_C_PInositol-sp_X_dom"/>
</dbReference>
<dbReference type="Proteomes" id="UP000694402">
    <property type="component" value="Unassembled WGS sequence"/>
</dbReference>
<evidence type="ECO:0000313" key="15">
    <source>
        <dbReference type="Proteomes" id="UP000694402"/>
    </source>
</evidence>
<dbReference type="Ensembl" id="ENSOTST00005191566.1">
    <property type="protein sequence ID" value="ENSOTSP00005115761.1"/>
    <property type="gene ID" value="ENSOTSG00005005145.2"/>
</dbReference>
<keyword evidence="15" id="KW-1185">Reference proteome</keyword>
<reference evidence="14" key="2">
    <citation type="submission" date="2025-08" db="UniProtKB">
        <authorList>
            <consortium name="Ensembl"/>
        </authorList>
    </citation>
    <scope>IDENTIFICATION</scope>
</reference>
<keyword evidence="10" id="KW-0443">Lipid metabolism</keyword>
<feature type="region of interest" description="Disordered" evidence="11">
    <location>
        <begin position="873"/>
        <end position="922"/>
    </location>
</feature>
<keyword evidence="10" id="KW-0442">Lipid degradation</keyword>
<dbReference type="GO" id="GO:0005737">
    <property type="term" value="C:cytoplasm"/>
    <property type="evidence" value="ECO:0007669"/>
    <property type="project" value="UniProtKB-SubCell"/>
</dbReference>
<evidence type="ECO:0000256" key="9">
    <source>
        <dbReference type="ARBA" id="ARBA00023726"/>
    </source>
</evidence>
<comment type="subcellular location">
    <subcellularLocation>
        <location evidence="2">Cytoplasm</location>
    </subcellularLocation>
</comment>
<dbReference type="GO" id="GO:0016042">
    <property type="term" value="P:lipid catabolic process"/>
    <property type="evidence" value="ECO:0007669"/>
    <property type="project" value="InterPro"/>
</dbReference>
<feature type="compositionally biased region" description="Pro residues" evidence="11">
    <location>
        <begin position="900"/>
        <end position="911"/>
    </location>
</feature>
<dbReference type="SMART" id="SM00239">
    <property type="entry name" value="C2"/>
    <property type="match status" value="1"/>
</dbReference>
<dbReference type="Pfam" id="PF00387">
    <property type="entry name" value="PI-PLC-Y"/>
    <property type="match status" value="1"/>
</dbReference>
<dbReference type="Pfam" id="PF17787">
    <property type="entry name" value="PH_14"/>
    <property type="match status" value="1"/>
</dbReference>
<dbReference type="SMART" id="SM00148">
    <property type="entry name" value="PLCXc"/>
    <property type="match status" value="1"/>
</dbReference>
<dbReference type="Pfam" id="PF22631">
    <property type="entry name" value="PLCB1-4-like_EFh"/>
    <property type="match status" value="1"/>
</dbReference>
<dbReference type="PROSITE" id="PS50007">
    <property type="entry name" value="PIPLC_X_DOMAIN"/>
    <property type="match status" value="1"/>
</dbReference>
<keyword evidence="3" id="KW-0963">Cytoplasm</keyword>
<evidence type="ECO:0000256" key="5">
    <source>
        <dbReference type="ARBA" id="ARBA00022801"/>
    </source>
</evidence>
<comment type="cofactor">
    <cofactor evidence="1">
        <name>Ca(2+)</name>
        <dbReference type="ChEBI" id="CHEBI:29108"/>
    </cofactor>
</comment>
<dbReference type="GO" id="GO:0048015">
    <property type="term" value="P:phosphatidylinositol-mediated signaling"/>
    <property type="evidence" value="ECO:0007669"/>
    <property type="project" value="TreeGrafter"/>
</dbReference>
<evidence type="ECO:0000256" key="11">
    <source>
        <dbReference type="SAM" id="MobiDB-lite"/>
    </source>
</evidence>
<feature type="compositionally biased region" description="Polar residues" evidence="11">
    <location>
        <begin position="976"/>
        <end position="1004"/>
    </location>
</feature>
<name>A0AAZ3PGK9_ONCTS</name>
<reference evidence="14" key="3">
    <citation type="submission" date="2025-09" db="UniProtKB">
        <authorList>
            <consortium name="Ensembl"/>
        </authorList>
    </citation>
    <scope>IDENTIFICATION</scope>
</reference>
<dbReference type="PROSITE" id="PS50008">
    <property type="entry name" value="PIPLC_Y_DOMAIN"/>
    <property type="match status" value="1"/>
</dbReference>
<dbReference type="GO" id="GO:0005509">
    <property type="term" value="F:calcium ion binding"/>
    <property type="evidence" value="ECO:0007669"/>
    <property type="project" value="InterPro"/>
</dbReference>
<keyword evidence="6" id="KW-0106">Calcium</keyword>
<evidence type="ECO:0000256" key="4">
    <source>
        <dbReference type="ARBA" id="ARBA00022553"/>
    </source>
</evidence>
<dbReference type="InterPro" id="IPR000008">
    <property type="entry name" value="C2_dom"/>
</dbReference>
<evidence type="ECO:0000256" key="3">
    <source>
        <dbReference type="ARBA" id="ARBA00022490"/>
    </source>
</evidence>
<evidence type="ECO:0000259" key="12">
    <source>
        <dbReference type="PROSITE" id="PS50004"/>
    </source>
</evidence>
<feature type="compositionally biased region" description="Polar residues" evidence="11">
    <location>
        <begin position="1213"/>
        <end position="1224"/>
    </location>
</feature>
<dbReference type="EC" id="3.1.4.11" evidence="10"/>
<evidence type="ECO:0000256" key="10">
    <source>
        <dbReference type="PIRNR" id="PIRNR000956"/>
    </source>
</evidence>
<feature type="compositionally biased region" description="Acidic residues" evidence="11">
    <location>
        <begin position="527"/>
        <end position="543"/>
    </location>
</feature>
<feature type="region of interest" description="Disordered" evidence="11">
    <location>
        <begin position="462"/>
        <end position="507"/>
    </location>
</feature>
<keyword evidence="7 10" id="KW-0807">Transducer</keyword>
<reference evidence="15" key="1">
    <citation type="journal article" date="2018" name="PLoS ONE">
        <title>Chinook salmon (Oncorhynchus tshawytscha) genome and transcriptome.</title>
        <authorList>
            <person name="Christensen K.A."/>
            <person name="Leong J.S."/>
            <person name="Sakhrani D."/>
            <person name="Biagi C.A."/>
            <person name="Minkley D.R."/>
            <person name="Withler R.E."/>
            <person name="Rondeau E.B."/>
            <person name="Koop B.F."/>
            <person name="Devlin R.H."/>
        </authorList>
    </citation>
    <scope>NUCLEOTIDE SEQUENCE [LARGE SCALE GENOMIC DNA]</scope>
</reference>